<dbReference type="EMBL" id="JBHTKB010000001">
    <property type="protein sequence ID" value="MFD0912673.1"/>
    <property type="molecule type" value="Genomic_DNA"/>
</dbReference>
<comment type="caution">
    <text evidence="3">The sequence shown here is derived from an EMBL/GenBank/DDBJ whole genome shotgun (WGS) entry which is preliminary data.</text>
</comment>
<dbReference type="Pfam" id="PF19574">
    <property type="entry name" value="LolA_3"/>
    <property type="match status" value="1"/>
</dbReference>
<dbReference type="InterPro" id="IPR029046">
    <property type="entry name" value="LolA/LolB/LppX"/>
</dbReference>
<keyword evidence="4" id="KW-1185">Reference proteome</keyword>
<dbReference type="RefSeq" id="WP_379055819.1">
    <property type="nucleotide sequence ID" value="NZ_JBHTKB010000001.1"/>
</dbReference>
<dbReference type="InterPro" id="IPR004564">
    <property type="entry name" value="OM_lipoprot_carrier_LolA-like"/>
</dbReference>
<accession>A0ABW3F4X7</accession>
<evidence type="ECO:0000256" key="1">
    <source>
        <dbReference type="ARBA" id="ARBA00022729"/>
    </source>
</evidence>
<evidence type="ECO:0000313" key="3">
    <source>
        <dbReference type="EMBL" id="MFD0912673.1"/>
    </source>
</evidence>
<gene>
    <name evidence="3" type="ORF">ACFQ1Z_03855</name>
</gene>
<name>A0ABW3F4X7_9PROT</name>
<evidence type="ECO:0000313" key="4">
    <source>
        <dbReference type="Proteomes" id="UP001597128"/>
    </source>
</evidence>
<dbReference type="Gene3D" id="2.50.20.10">
    <property type="entry name" value="Lipoprotein localisation LolA/LolB/LppX"/>
    <property type="match status" value="1"/>
</dbReference>
<evidence type="ECO:0000256" key="2">
    <source>
        <dbReference type="SAM" id="SignalP"/>
    </source>
</evidence>
<feature type="signal peptide" evidence="2">
    <location>
        <begin position="1"/>
        <end position="31"/>
    </location>
</feature>
<sequence length="207" mass="22723">MNIAIFSNTKRRLLVGLSSLCFTLLAVASHADNSFDIDQLMQALASTQSGHASFIEKKNIAVLDKPVESSGELFYTAPDRLEKRTLKPKPESMLLEKDKLTVEQRGRKHVLSLQSYPEIAAFIDSIRGTLAGDRKALEKSYKLSLSGTQENWTLTLLPSLEKMKKVVSSITISGVSQQVQTIEIKQADGDSSVMTITPVADTPVSIQ</sequence>
<organism evidence="3 4">
    <name type="scientific">Methylophilus luteus</name>
    <dbReference type="NCBI Taxonomy" id="640108"/>
    <lineage>
        <taxon>Bacteria</taxon>
        <taxon>Pseudomonadati</taxon>
        <taxon>Pseudomonadota</taxon>
        <taxon>Betaproteobacteria</taxon>
        <taxon>Nitrosomonadales</taxon>
        <taxon>Methylophilaceae</taxon>
        <taxon>Methylophilus</taxon>
    </lineage>
</organism>
<reference evidence="4" key="1">
    <citation type="journal article" date="2019" name="Int. J. Syst. Evol. Microbiol.">
        <title>The Global Catalogue of Microorganisms (GCM) 10K type strain sequencing project: providing services to taxonomists for standard genome sequencing and annotation.</title>
        <authorList>
            <consortium name="The Broad Institute Genomics Platform"/>
            <consortium name="The Broad Institute Genome Sequencing Center for Infectious Disease"/>
            <person name="Wu L."/>
            <person name="Ma J."/>
        </authorList>
    </citation>
    <scope>NUCLEOTIDE SEQUENCE [LARGE SCALE GENOMIC DNA]</scope>
    <source>
        <strain evidence="4">CCUG 58412</strain>
    </source>
</reference>
<dbReference type="Proteomes" id="UP001597128">
    <property type="component" value="Unassembled WGS sequence"/>
</dbReference>
<proteinExistence type="predicted"/>
<feature type="chain" id="PRO_5045103757" evidence="2">
    <location>
        <begin position="32"/>
        <end position="207"/>
    </location>
</feature>
<dbReference type="SUPFAM" id="SSF89392">
    <property type="entry name" value="Prokaryotic lipoproteins and lipoprotein localization factors"/>
    <property type="match status" value="1"/>
</dbReference>
<protein>
    <submittedName>
        <fullName evidence="3">LolA-related protein</fullName>
    </submittedName>
</protein>
<keyword evidence="1 2" id="KW-0732">Signal</keyword>
<dbReference type="CDD" id="cd16325">
    <property type="entry name" value="LolA"/>
    <property type="match status" value="1"/>
</dbReference>